<name>A0ABY8WQS5_9ACTN</name>
<keyword evidence="2" id="KW-0732">Signal</keyword>
<proteinExistence type="predicted"/>
<dbReference type="Proteomes" id="UP001240150">
    <property type="component" value="Chromosome"/>
</dbReference>
<dbReference type="InterPro" id="IPR029058">
    <property type="entry name" value="AB_hydrolase_fold"/>
</dbReference>
<reference evidence="4 5" key="1">
    <citation type="submission" date="2023-06" db="EMBL/GenBank/DDBJ databases">
        <authorList>
            <person name="Yushchuk O."/>
            <person name="Binda E."/>
            <person name="Ruckert-Reed C."/>
            <person name="Fedorenko V."/>
            <person name="Kalinowski J."/>
            <person name="Marinelli F."/>
        </authorList>
    </citation>
    <scope>NUCLEOTIDE SEQUENCE [LARGE SCALE GENOMIC DNA]</scope>
    <source>
        <strain evidence="4 5">NRRL 3884</strain>
    </source>
</reference>
<dbReference type="InterPro" id="IPR041127">
    <property type="entry name" value="PET_hydrolase/cutinase-like"/>
</dbReference>
<dbReference type="InterPro" id="IPR012291">
    <property type="entry name" value="CBM2_carb-bd_dom_sf"/>
</dbReference>
<dbReference type="RefSeq" id="WP_284921775.1">
    <property type="nucleotide sequence ID" value="NZ_CP126980.1"/>
</dbReference>
<dbReference type="PANTHER" id="PTHR33428">
    <property type="entry name" value="CHLOROPHYLLASE-2, CHLOROPLASTIC"/>
    <property type="match status" value="1"/>
</dbReference>
<dbReference type="Gene3D" id="3.40.50.1820">
    <property type="entry name" value="alpha/beta hydrolase"/>
    <property type="match status" value="1"/>
</dbReference>
<feature type="compositionally biased region" description="Pro residues" evidence="1">
    <location>
        <begin position="285"/>
        <end position="300"/>
    </location>
</feature>
<organism evidence="4 5">
    <name type="scientific">Actinoplanes oblitus</name>
    <dbReference type="NCBI Taxonomy" id="3040509"/>
    <lineage>
        <taxon>Bacteria</taxon>
        <taxon>Bacillati</taxon>
        <taxon>Actinomycetota</taxon>
        <taxon>Actinomycetes</taxon>
        <taxon>Micromonosporales</taxon>
        <taxon>Micromonosporaceae</taxon>
        <taxon>Actinoplanes</taxon>
    </lineage>
</organism>
<dbReference type="InterPro" id="IPR001919">
    <property type="entry name" value="CBD2"/>
</dbReference>
<feature type="chain" id="PRO_5046487775" evidence="2">
    <location>
        <begin position="32"/>
        <end position="399"/>
    </location>
</feature>
<evidence type="ECO:0000259" key="3">
    <source>
        <dbReference type="PROSITE" id="PS51173"/>
    </source>
</evidence>
<feature type="signal peptide" evidence="2">
    <location>
        <begin position="1"/>
        <end position="31"/>
    </location>
</feature>
<keyword evidence="5" id="KW-1185">Reference proteome</keyword>
<dbReference type="Pfam" id="PF00553">
    <property type="entry name" value="CBM_2"/>
    <property type="match status" value="1"/>
</dbReference>
<gene>
    <name evidence="4" type="ORF">ACTOB_003961</name>
</gene>
<sequence length="399" mass="40607">MRTRTKVGTGLAAVIVSAVAVLTVGAPPADAAAGGSGPYPADYETSASLANHTIYRPSTLPSEHMPIVVWGNGGCAANGTAQINFLREISSYGFLVVANGAPNGSGSTTSSMLTQSIDWAVAQNAQPSSKYYGRLDTSKVAVGGWSCGGLEAYAVSNDSRITTTLIFSSGLLNDGDDYQLTRLTKPIAYFIGGPGDIAYPNAIDDWGKLPATLPAFMGNLNVGHGGTYDQTNGGEFGRVAVLYLKWRLKGDLTAGANFVGSDCGLCHSQWQVRQKNLTLGDGTPPSTPPVTPSSPSPAPSGTPGCTATYTLQNQWNGGFVAGVVVTAGSAALNGWRVTLALPGGATITSVWNAVNTGTTGTVTMANQSYNGQLAPGQTASFGFQGTGTGTGASATCSAG</sequence>
<evidence type="ECO:0000313" key="5">
    <source>
        <dbReference type="Proteomes" id="UP001240150"/>
    </source>
</evidence>
<feature type="domain" description="CBM2" evidence="3">
    <location>
        <begin position="298"/>
        <end position="399"/>
    </location>
</feature>
<feature type="region of interest" description="Disordered" evidence="1">
    <location>
        <begin position="277"/>
        <end position="304"/>
    </location>
</feature>
<evidence type="ECO:0000313" key="4">
    <source>
        <dbReference type="EMBL" id="WIN00265.1"/>
    </source>
</evidence>
<dbReference type="EMBL" id="CP126980">
    <property type="protein sequence ID" value="WIN00265.1"/>
    <property type="molecule type" value="Genomic_DNA"/>
</dbReference>
<dbReference type="Pfam" id="PF12740">
    <property type="entry name" value="PETase"/>
    <property type="match status" value="1"/>
</dbReference>
<dbReference type="SMART" id="SM00637">
    <property type="entry name" value="CBD_II"/>
    <property type="match status" value="1"/>
</dbReference>
<dbReference type="SUPFAM" id="SSF53474">
    <property type="entry name" value="alpha/beta-Hydrolases"/>
    <property type="match status" value="1"/>
</dbReference>
<accession>A0ABY8WQS5</accession>
<protein>
    <submittedName>
        <fullName evidence="4">Cellulose binding domain-containing protein</fullName>
    </submittedName>
</protein>
<dbReference type="Gene3D" id="2.60.40.290">
    <property type="match status" value="1"/>
</dbReference>
<dbReference type="InterPro" id="IPR008965">
    <property type="entry name" value="CBM2/CBM3_carb-bd_dom_sf"/>
</dbReference>
<evidence type="ECO:0000256" key="2">
    <source>
        <dbReference type="SAM" id="SignalP"/>
    </source>
</evidence>
<dbReference type="PANTHER" id="PTHR33428:SF14">
    <property type="entry name" value="CARBOXYLESTERASE TYPE B DOMAIN-CONTAINING PROTEIN"/>
    <property type="match status" value="1"/>
</dbReference>
<dbReference type="PROSITE" id="PS51173">
    <property type="entry name" value="CBM2"/>
    <property type="match status" value="1"/>
</dbReference>
<evidence type="ECO:0000256" key="1">
    <source>
        <dbReference type="SAM" id="MobiDB-lite"/>
    </source>
</evidence>
<dbReference type="SUPFAM" id="SSF49384">
    <property type="entry name" value="Carbohydrate-binding domain"/>
    <property type="match status" value="1"/>
</dbReference>